<protein>
    <recommendedName>
        <fullName evidence="5">Extracellular membrane protein CFEM domain-containing protein</fullName>
    </recommendedName>
</protein>
<reference evidence="3" key="2">
    <citation type="submission" date="2023-06" db="EMBL/GenBank/DDBJ databases">
        <authorList>
            <consortium name="Lawrence Berkeley National Laboratory"/>
            <person name="Haridas S."/>
            <person name="Hensen N."/>
            <person name="Bonometti L."/>
            <person name="Westerberg I."/>
            <person name="Brannstrom I.O."/>
            <person name="Guillou S."/>
            <person name="Cros-Aarteil S."/>
            <person name="Calhoun S."/>
            <person name="Kuo A."/>
            <person name="Mondo S."/>
            <person name="Pangilinan J."/>
            <person name="Riley R."/>
            <person name="Labutti K."/>
            <person name="Andreopoulos B."/>
            <person name="Lipzen A."/>
            <person name="Chen C."/>
            <person name="Yanf M."/>
            <person name="Daum C."/>
            <person name="Ng V."/>
            <person name="Clum A."/>
            <person name="Steindorff A."/>
            <person name="Ohm R."/>
            <person name="Martin F."/>
            <person name="Silar P."/>
            <person name="Natvig D."/>
            <person name="Lalanne C."/>
            <person name="Gautier V."/>
            <person name="Ament-Velasquez S.L."/>
            <person name="Kruys A."/>
            <person name="Hutchinson M.I."/>
            <person name="Powell A.J."/>
            <person name="Barry K."/>
            <person name="Miller A.N."/>
            <person name="Grigoriev I.V."/>
            <person name="Debuchy R."/>
            <person name="Gladieux P."/>
            <person name="Thoren M.H."/>
            <person name="Johannesson H."/>
        </authorList>
    </citation>
    <scope>NUCLEOTIDE SEQUENCE</scope>
    <source>
        <strain evidence="3">CBS 168.71</strain>
    </source>
</reference>
<comment type="caution">
    <text evidence="3">The sequence shown here is derived from an EMBL/GenBank/DDBJ whole genome shotgun (WGS) entry which is preliminary data.</text>
</comment>
<dbReference type="AlphaFoldDB" id="A0AAE0HIQ2"/>
<keyword evidence="2" id="KW-0732">Signal</keyword>
<feature type="signal peptide" evidence="2">
    <location>
        <begin position="1"/>
        <end position="17"/>
    </location>
</feature>
<evidence type="ECO:0008006" key="5">
    <source>
        <dbReference type="Google" id="ProtNLM"/>
    </source>
</evidence>
<gene>
    <name evidence="3" type="ORF">B0H64DRAFT_121518</name>
</gene>
<organism evidence="3 4">
    <name type="scientific">Chaetomium fimeti</name>
    <dbReference type="NCBI Taxonomy" id="1854472"/>
    <lineage>
        <taxon>Eukaryota</taxon>
        <taxon>Fungi</taxon>
        <taxon>Dikarya</taxon>
        <taxon>Ascomycota</taxon>
        <taxon>Pezizomycotina</taxon>
        <taxon>Sordariomycetes</taxon>
        <taxon>Sordariomycetidae</taxon>
        <taxon>Sordariales</taxon>
        <taxon>Chaetomiaceae</taxon>
        <taxon>Chaetomium</taxon>
    </lineage>
</organism>
<feature type="chain" id="PRO_5041940043" description="Extracellular membrane protein CFEM domain-containing protein" evidence="2">
    <location>
        <begin position="18"/>
        <end position="138"/>
    </location>
</feature>
<evidence type="ECO:0000313" key="3">
    <source>
        <dbReference type="EMBL" id="KAK3297250.1"/>
    </source>
</evidence>
<name>A0AAE0HIQ2_9PEZI</name>
<evidence type="ECO:0000256" key="1">
    <source>
        <dbReference type="SAM" id="MobiDB-lite"/>
    </source>
</evidence>
<dbReference type="GeneID" id="87834906"/>
<feature type="region of interest" description="Disordered" evidence="1">
    <location>
        <begin position="80"/>
        <end position="110"/>
    </location>
</feature>
<sequence>MKPLLLAVLALAGTVSAYPRFTEYEECVTFCDNDPTCQSAFFDTISGDCQYHACLDGRTPPDRFRKYVKAGAAGYCSGTSPTATSAGPTATSTEVPTSVSQAGSASTESSGASVGWAVSRGDVVPAVAVAWMVVGILR</sequence>
<accession>A0AAE0HIQ2</accession>
<reference evidence="3" key="1">
    <citation type="journal article" date="2023" name="Mol. Phylogenet. Evol.">
        <title>Genome-scale phylogeny and comparative genomics of the fungal order Sordariales.</title>
        <authorList>
            <person name="Hensen N."/>
            <person name="Bonometti L."/>
            <person name="Westerberg I."/>
            <person name="Brannstrom I.O."/>
            <person name="Guillou S."/>
            <person name="Cros-Aarteil S."/>
            <person name="Calhoun S."/>
            <person name="Haridas S."/>
            <person name="Kuo A."/>
            <person name="Mondo S."/>
            <person name="Pangilinan J."/>
            <person name="Riley R."/>
            <person name="LaButti K."/>
            <person name="Andreopoulos B."/>
            <person name="Lipzen A."/>
            <person name="Chen C."/>
            <person name="Yan M."/>
            <person name="Daum C."/>
            <person name="Ng V."/>
            <person name="Clum A."/>
            <person name="Steindorff A."/>
            <person name="Ohm R.A."/>
            <person name="Martin F."/>
            <person name="Silar P."/>
            <person name="Natvig D.O."/>
            <person name="Lalanne C."/>
            <person name="Gautier V."/>
            <person name="Ament-Velasquez S.L."/>
            <person name="Kruys A."/>
            <person name="Hutchinson M.I."/>
            <person name="Powell A.J."/>
            <person name="Barry K."/>
            <person name="Miller A.N."/>
            <person name="Grigoriev I.V."/>
            <person name="Debuchy R."/>
            <person name="Gladieux P."/>
            <person name="Hiltunen Thoren M."/>
            <person name="Johannesson H."/>
        </authorList>
    </citation>
    <scope>NUCLEOTIDE SEQUENCE</scope>
    <source>
        <strain evidence="3">CBS 168.71</strain>
    </source>
</reference>
<dbReference type="SUPFAM" id="SSF57414">
    <property type="entry name" value="Hairpin loop containing domain-like"/>
    <property type="match status" value="1"/>
</dbReference>
<keyword evidence="4" id="KW-1185">Reference proteome</keyword>
<dbReference type="EMBL" id="JAUEPN010000003">
    <property type="protein sequence ID" value="KAK3297250.1"/>
    <property type="molecule type" value="Genomic_DNA"/>
</dbReference>
<proteinExistence type="predicted"/>
<evidence type="ECO:0000313" key="4">
    <source>
        <dbReference type="Proteomes" id="UP001278766"/>
    </source>
</evidence>
<dbReference type="Proteomes" id="UP001278766">
    <property type="component" value="Unassembled WGS sequence"/>
</dbReference>
<dbReference type="RefSeq" id="XP_062660764.1">
    <property type="nucleotide sequence ID" value="XM_062797958.1"/>
</dbReference>
<evidence type="ECO:0000256" key="2">
    <source>
        <dbReference type="SAM" id="SignalP"/>
    </source>
</evidence>